<evidence type="ECO:0000256" key="1">
    <source>
        <dbReference type="ARBA" id="ARBA00006739"/>
    </source>
</evidence>
<dbReference type="EMBL" id="RBII01000001">
    <property type="protein sequence ID" value="RKQ71904.1"/>
    <property type="molecule type" value="Genomic_DNA"/>
</dbReference>
<dbReference type="InterPro" id="IPR001173">
    <property type="entry name" value="Glyco_trans_2-like"/>
</dbReference>
<comment type="caution">
    <text evidence="5">The sequence shown here is derived from an EMBL/GenBank/DDBJ whole genome shotgun (WGS) entry which is preliminary data.</text>
</comment>
<evidence type="ECO:0000313" key="5">
    <source>
        <dbReference type="EMBL" id="RKQ71904.1"/>
    </source>
</evidence>
<dbReference type="AlphaFoldDB" id="A0A420WLK6"/>
<feature type="domain" description="Glycosyltransferase 2-like" evidence="4">
    <location>
        <begin position="18"/>
        <end position="147"/>
    </location>
</feature>
<proteinExistence type="inferred from homology"/>
<dbReference type="Proteomes" id="UP000282211">
    <property type="component" value="Unassembled WGS sequence"/>
</dbReference>
<dbReference type="Pfam" id="PF00535">
    <property type="entry name" value="Glycos_transf_2"/>
    <property type="match status" value="1"/>
</dbReference>
<reference evidence="5 6" key="1">
    <citation type="submission" date="2018-10" db="EMBL/GenBank/DDBJ databases">
        <title>Genomic Encyclopedia of Type Strains, Phase IV (KMG-IV): sequencing the most valuable type-strain genomes for metagenomic binning, comparative biology and taxonomic classification.</title>
        <authorList>
            <person name="Goeker M."/>
        </authorList>
    </citation>
    <scope>NUCLEOTIDE SEQUENCE [LARGE SCALE GENOMIC DNA]</scope>
    <source>
        <strain evidence="5 6">DSM 22008</strain>
    </source>
</reference>
<dbReference type="OrthoDB" id="4120491at2"/>
<keyword evidence="2" id="KW-0328">Glycosyltransferase</keyword>
<dbReference type="Gene3D" id="3.90.550.10">
    <property type="entry name" value="Spore Coat Polysaccharide Biosynthesis Protein SpsA, Chain A"/>
    <property type="match status" value="1"/>
</dbReference>
<dbReference type="InterPro" id="IPR029044">
    <property type="entry name" value="Nucleotide-diphossugar_trans"/>
</dbReference>
<dbReference type="RefSeq" id="WP_121099648.1">
    <property type="nucleotide sequence ID" value="NZ_RBII01000001.1"/>
</dbReference>
<dbReference type="GO" id="GO:0016757">
    <property type="term" value="F:glycosyltransferase activity"/>
    <property type="evidence" value="ECO:0007669"/>
    <property type="project" value="UniProtKB-KW"/>
</dbReference>
<dbReference type="CDD" id="cd00761">
    <property type="entry name" value="Glyco_tranf_GTA_type"/>
    <property type="match status" value="1"/>
</dbReference>
<keyword evidence="3 5" id="KW-0808">Transferase</keyword>
<dbReference type="InParanoid" id="A0A420WLK6"/>
<dbReference type="PANTHER" id="PTHR43179">
    <property type="entry name" value="RHAMNOSYLTRANSFERASE WBBL"/>
    <property type="match status" value="1"/>
</dbReference>
<evidence type="ECO:0000256" key="3">
    <source>
        <dbReference type="ARBA" id="ARBA00022679"/>
    </source>
</evidence>
<evidence type="ECO:0000259" key="4">
    <source>
        <dbReference type="Pfam" id="PF00535"/>
    </source>
</evidence>
<evidence type="ECO:0000313" key="6">
    <source>
        <dbReference type="Proteomes" id="UP000282211"/>
    </source>
</evidence>
<evidence type="ECO:0000256" key="2">
    <source>
        <dbReference type="ARBA" id="ARBA00022676"/>
    </source>
</evidence>
<sequence length="307" mass="33830">MNKIICNTAANGATPRLSVLIPFYKDDASALINALSAQNLSQHVEIILVDDGTGDADLTAKTSQAVMDCKPACTLITLALNQGRAKARNHLQSASKADWILFLDADMRPVKDNFLENYLSLIEANMADVFFGGFTVEAKSQNKSGELHRALSAVSDCLPLHERQAAGPQFVASSNLCIRKSVIEDNPFDDGFQGWGWEDSEWAARIASKHTLLHVDNPALHLGLESTDTLLNRFSSSGANYARFTQKHPELAKTLTLFQLSNKLKSIPGQKLIRPFLKLIVKLPFPIKARLIALKLWRASWYAEALS</sequence>
<dbReference type="SUPFAM" id="SSF53448">
    <property type="entry name" value="Nucleotide-diphospho-sugar transferases"/>
    <property type="match status" value="1"/>
</dbReference>
<comment type="similarity">
    <text evidence="1">Belongs to the glycosyltransferase 2 family.</text>
</comment>
<dbReference type="PANTHER" id="PTHR43179:SF12">
    <property type="entry name" value="GALACTOFURANOSYLTRANSFERASE GLFT2"/>
    <property type="match status" value="1"/>
</dbReference>
<organism evidence="5 6">
    <name type="scientific">Litorimonas taeanensis</name>
    <dbReference type="NCBI Taxonomy" id="568099"/>
    <lineage>
        <taxon>Bacteria</taxon>
        <taxon>Pseudomonadati</taxon>
        <taxon>Pseudomonadota</taxon>
        <taxon>Alphaproteobacteria</taxon>
        <taxon>Maricaulales</taxon>
        <taxon>Robiginitomaculaceae</taxon>
    </lineage>
</organism>
<protein>
    <submittedName>
        <fullName evidence="5">GT2 family glycosyltransferase</fullName>
    </submittedName>
</protein>
<accession>A0A420WLK6</accession>
<keyword evidence="6" id="KW-1185">Reference proteome</keyword>
<name>A0A420WLK6_9PROT</name>
<gene>
    <name evidence="5" type="ORF">DES40_1236</name>
</gene>